<reference evidence="2" key="2">
    <citation type="journal article" date="2015" name="Fish Shellfish Immunol.">
        <title>Early steps in the European eel (Anguilla anguilla)-Vibrio vulnificus interaction in the gills: Role of the RtxA13 toxin.</title>
        <authorList>
            <person name="Callol A."/>
            <person name="Pajuelo D."/>
            <person name="Ebbesson L."/>
            <person name="Teles M."/>
            <person name="MacKenzie S."/>
            <person name="Amaro C."/>
        </authorList>
    </citation>
    <scope>NUCLEOTIDE SEQUENCE</scope>
</reference>
<evidence type="ECO:0000313" key="2">
    <source>
        <dbReference type="EMBL" id="JAI05106.1"/>
    </source>
</evidence>
<accession>A0A0E9XTB8</accession>
<dbReference type="EMBL" id="GBXM01003472">
    <property type="protein sequence ID" value="JAI05106.1"/>
    <property type="molecule type" value="Transcribed_RNA"/>
</dbReference>
<name>A0A0E9XTB8_ANGAN</name>
<reference evidence="2" key="1">
    <citation type="submission" date="2014-11" db="EMBL/GenBank/DDBJ databases">
        <authorList>
            <person name="Amaro Gonzalez C."/>
        </authorList>
    </citation>
    <scope>NUCLEOTIDE SEQUENCE</scope>
</reference>
<proteinExistence type="predicted"/>
<sequence length="76" mass="8751">MRRFSGKGGVVFRRTACFDLTEMYSPGLSFREAIERKKGNSERRPFSANERESSEERYDFNSSFSAAEADSIPWIT</sequence>
<organism evidence="2">
    <name type="scientific">Anguilla anguilla</name>
    <name type="common">European freshwater eel</name>
    <name type="synonym">Muraena anguilla</name>
    <dbReference type="NCBI Taxonomy" id="7936"/>
    <lineage>
        <taxon>Eukaryota</taxon>
        <taxon>Metazoa</taxon>
        <taxon>Chordata</taxon>
        <taxon>Craniata</taxon>
        <taxon>Vertebrata</taxon>
        <taxon>Euteleostomi</taxon>
        <taxon>Actinopterygii</taxon>
        <taxon>Neopterygii</taxon>
        <taxon>Teleostei</taxon>
        <taxon>Anguilliformes</taxon>
        <taxon>Anguillidae</taxon>
        <taxon>Anguilla</taxon>
    </lineage>
</organism>
<dbReference type="AlphaFoldDB" id="A0A0E9XTB8"/>
<feature type="region of interest" description="Disordered" evidence="1">
    <location>
        <begin position="38"/>
        <end position="57"/>
    </location>
</feature>
<evidence type="ECO:0000256" key="1">
    <source>
        <dbReference type="SAM" id="MobiDB-lite"/>
    </source>
</evidence>
<protein>
    <submittedName>
        <fullName evidence="2">Uncharacterized protein</fullName>
    </submittedName>
</protein>